<dbReference type="InterPro" id="IPR001296">
    <property type="entry name" value="Glyco_trans_1"/>
</dbReference>
<dbReference type="PANTHER" id="PTHR46401">
    <property type="entry name" value="GLYCOSYLTRANSFERASE WBBK-RELATED"/>
    <property type="match status" value="1"/>
</dbReference>
<evidence type="ECO:0000259" key="2">
    <source>
        <dbReference type="Pfam" id="PF00534"/>
    </source>
</evidence>
<accession>A0A0W8FPC1</accession>
<keyword evidence="1 3" id="KW-0808">Transferase</keyword>
<dbReference type="SUPFAM" id="SSF53756">
    <property type="entry name" value="UDP-Glycosyltransferase/glycogen phosphorylase"/>
    <property type="match status" value="1"/>
</dbReference>
<dbReference type="GO" id="GO:0009103">
    <property type="term" value="P:lipopolysaccharide biosynthetic process"/>
    <property type="evidence" value="ECO:0007669"/>
    <property type="project" value="TreeGrafter"/>
</dbReference>
<gene>
    <name evidence="3" type="ORF">ASZ90_007599</name>
</gene>
<dbReference type="AlphaFoldDB" id="A0A0W8FPC1"/>
<dbReference type="Gene3D" id="3.40.50.2000">
    <property type="entry name" value="Glycogen Phosphorylase B"/>
    <property type="match status" value="2"/>
</dbReference>
<evidence type="ECO:0000256" key="1">
    <source>
        <dbReference type="ARBA" id="ARBA00022679"/>
    </source>
</evidence>
<comment type="caution">
    <text evidence="3">The sequence shown here is derived from an EMBL/GenBank/DDBJ whole genome shotgun (WGS) entry which is preliminary data.</text>
</comment>
<sequence length="391" mass="43971">MHFCASVSQENLNQAIAYLQANYQLEHIPLIPVGIEKSFYEKLADKISQIIEQPGRALRLSTFRNAFKSLRESLHYEKASTSKSVQILNPRTLPSIDLYHSPFHPFPESLKALKSIRKMVTIHDLIPIIYPNYFEFNRPSSVEKVIDNLDPDDCIICVSNSTKNDLCNYRNSIDPSRVFVTHLAASEYFYPCTDDEEISSIKKLFKIPDVPYILSLNTLEPRKNIAHTIRCFAKLVEQENIKDLCLVITGRKGWNYDDIFNALSKYSTLRERVIFTGYAANESLAALYSGATAFVFPSFYEGFGLPPLEAMQCGTPVITSNTSSLPEVVGAAGIMISPGDGEALCQSMLDIYRNSSLRKSMSAKSIAQAKKFSWQKCSEETMQAYKTALSS</sequence>
<feature type="domain" description="Glycosyl transferase family 1" evidence="2">
    <location>
        <begin position="201"/>
        <end position="364"/>
    </location>
</feature>
<dbReference type="GO" id="GO:0016757">
    <property type="term" value="F:glycosyltransferase activity"/>
    <property type="evidence" value="ECO:0007669"/>
    <property type="project" value="InterPro"/>
</dbReference>
<dbReference type="Pfam" id="PF00534">
    <property type="entry name" value="Glycos_transf_1"/>
    <property type="match status" value="1"/>
</dbReference>
<name>A0A0W8FPC1_9ZZZZ</name>
<dbReference type="PANTHER" id="PTHR46401:SF2">
    <property type="entry name" value="GLYCOSYLTRANSFERASE WBBK-RELATED"/>
    <property type="match status" value="1"/>
</dbReference>
<protein>
    <submittedName>
        <fullName evidence="3">Glycosyltransferase</fullName>
    </submittedName>
</protein>
<dbReference type="CDD" id="cd03809">
    <property type="entry name" value="GT4_MtfB-like"/>
    <property type="match status" value="1"/>
</dbReference>
<organism evidence="3">
    <name type="scientific">hydrocarbon metagenome</name>
    <dbReference type="NCBI Taxonomy" id="938273"/>
    <lineage>
        <taxon>unclassified sequences</taxon>
        <taxon>metagenomes</taxon>
        <taxon>ecological metagenomes</taxon>
    </lineage>
</organism>
<dbReference type="EMBL" id="LNQE01000951">
    <property type="protein sequence ID" value="KUG22609.1"/>
    <property type="molecule type" value="Genomic_DNA"/>
</dbReference>
<dbReference type="FunFam" id="3.40.50.2000:FF:000119">
    <property type="entry name" value="Glycosyl transferase group 1"/>
    <property type="match status" value="1"/>
</dbReference>
<evidence type="ECO:0000313" key="3">
    <source>
        <dbReference type="EMBL" id="KUG22609.1"/>
    </source>
</evidence>
<proteinExistence type="predicted"/>
<reference evidence="3" key="1">
    <citation type="journal article" date="2015" name="Proc. Natl. Acad. Sci. U.S.A.">
        <title>Networks of energetic and metabolic interactions define dynamics in microbial communities.</title>
        <authorList>
            <person name="Embree M."/>
            <person name="Liu J.K."/>
            <person name="Al-Bassam M.M."/>
            <person name="Zengler K."/>
        </authorList>
    </citation>
    <scope>NUCLEOTIDE SEQUENCE</scope>
</reference>